<keyword evidence="1" id="KW-0472">Membrane</keyword>
<dbReference type="PANTHER" id="PTHR35107">
    <property type="entry name" value="EXPRESSED PROTEIN"/>
    <property type="match status" value="1"/>
</dbReference>
<keyword evidence="4" id="KW-1185">Reference proteome</keyword>
<feature type="signal peptide" evidence="2">
    <location>
        <begin position="1"/>
        <end position="24"/>
    </location>
</feature>
<gene>
    <name evidence="3" type="ORF">ILEXP_LOCUS11159</name>
</gene>
<reference evidence="3 4" key="1">
    <citation type="submission" date="2024-02" db="EMBL/GenBank/DDBJ databases">
        <authorList>
            <person name="Vignale AGUSTIN F."/>
            <person name="Sosa J E."/>
            <person name="Modenutti C."/>
        </authorList>
    </citation>
    <scope>NUCLEOTIDE SEQUENCE [LARGE SCALE GENOMIC DNA]</scope>
</reference>
<evidence type="ECO:0000256" key="1">
    <source>
        <dbReference type="SAM" id="Phobius"/>
    </source>
</evidence>
<evidence type="ECO:0000313" key="3">
    <source>
        <dbReference type="EMBL" id="CAK9143443.1"/>
    </source>
</evidence>
<protein>
    <submittedName>
        <fullName evidence="3">Uncharacterized protein</fullName>
    </submittedName>
</protein>
<evidence type="ECO:0000313" key="4">
    <source>
        <dbReference type="Proteomes" id="UP001642360"/>
    </source>
</evidence>
<dbReference type="PANTHER" id="PTHR35107:SF2">
    <property type="entry name" value="EXPRESSED PROTEIN"/>
    <property type="match status" value="1"/>
</dbReference>
<dbReference type="Proteomes" id="UP001642360">
    <property type="component" value="Unassembled WGS sequence"/>
</dbReference>
<keyword evidence="2" id="KW-0732">Signal</keyword>
<keyword evidence="1" id="KW-1133">Transmembrane helix</keyword>
<evidence type="ECO:0000256" key="2">
    <source>
        <dbReference type="SAM" id="SignalP"/>
    </source>
</evidence>
<accession>A0ABC8RL84</accession>
<name>A0ABC8RL84_9AQUA</name>
<feature type="transmembrane region" description="Helical" evidence="1">
    <location>
        <begin position="108"/>
        <end position="133"/>
    </location>
</feature>
<sequence>MATLTHQILLSLTILLGLVAISATARPCKTLFFISTTSYYPIDQDPNFPLRNPNKPRFLTFLYTDVREPNPKPTFFIDRSDIDVDKRQIIPELYSSVTNSIRDRTKDIMSVVGALLFGVGCGALTAATVYLIWSLFTQNRFEFEDSDDDFDNDSDVGDDVSAKKMGYVAIPSVTDAVKPAKDVV</sequence>
<feature type="chain" id="PRO_5044787269" evidence="2">
    <location>
        <begin position="25"/>
        <end position="184"/>
    </location>
</feature>
<organism evidence="3 4">
    <name type="scientific">Ilex paraguariensis</name>
    <name type="common">yerba mate</name>
    <dbReference type="NCBI Taxonomy" id="185542"/>
    <lineage>
        <taxon>Eukaryota</taxon>
        <taxon>Viridiplantae</taxon>
        <taxon>Streptophyta</taxon>
        <taxon>Embryophyta</taxon>
        <taxon>Tracheophyta</taxon>
        <taxon>Spermatophyta</taxon>
        <taxon>Magnoliopsida</taxon>
        <taxon>eudicotyledons</taxon>
        <taxon>Gunneridae</taxon>
        <taxon>Pentapetalae</taxon>
        <taxon>asterids</taxon>
        <taxon>campanulids</taxon>
        <taxon>Aquifoliales</taxon>
        <taxon>Aquifoliaceae</taxon>
        <taxon>Ilex</taxon>
    </lineage>
</organism>
<proteinExistence type="predicted"/>
<dbReference type="AlphaFoldDB" id="A0ABC8RL84"/>
<dbReference type="EMBL" id="CAUOFW020001303">
    <property type="protein sequence ID" value="CAK9143443.1"/>
    <property type="molecule type" value="Genomic_DNA"/>
</dbReference>
<keyword evidence="1" id="KW-0812">Transmembrane</keyword>
<comment type="caution">
    <text evidence="3">The sequence shown here is derived from an EMBL/GenBank/DDBJ whole genome shotgun (WGS) entry which is preliminary data.</text>
</comment>